<dbReference type="Gene3D" id="3.30.56.30">
    <property type="entry name" value="Signal recognition particle, SRP19-like subunit"/>
    <property type="match status" value="1"/>
</dbReference>
<dbReference type="GO" id="GO:0005786">
    <property type="term" value="C:signal recognition particle, endoplasmic reticulum targeting"/>
    <property type="evidence" value="ECO:0007669"/>
    <property type="project" value="UniProtKB-KW"/>
</dbReference>
<dbReference type="PANTHER" id="PTHR17453:SF0">
    <property type="entry name" value="SIGNAL RECOGNITION PARTICLE 19 KDA PROTEIN"/>
    <property type="match status" value="1"/>
</dbReference>
<evidence type="ECO:0000256" key="7">
    <source>
        <dbReference type="SAM" id="MobiDB-lite"/>
    </source>
</evidence>
<evidence type="ECO:0000256" key="3">
    <source>
        <dbReference type="ARBA" id="ARBA00022490"/>
    </source>
</evidence>
<evidence type="ECO:0000256" key="6">
    <source>
        <dbReference type="ARBA" id="ARBA00045518"/>
    </source>
</evidence>
<accession>A0ABD2QLT8</accession>
<keyword evidence="4" id="KW-0733">Signal recognition particle</keyword>
<reference evidence="8 9" key="1">
    <citation type="submission" date="2024-11" db="EMBL/GenBank/DDBJ databases">
        <title>Adaptive evolution of stress response genes in parasites aligns with host niche diversity.</title>
        <authorList>
            <person name="Hahn C."/>
            <person name="Resl P."/>
        </authorList>
    </citation>
    <scope>NUCLEOTIDE SEQUENCE [LARGE SCALE GENOMIC DNA]</scope>
    <source>
        <strain evidence="8">EGGRZ-B1_66</strain>
        <tissue evidence="8">Body</tissue>
    </source>
</reference>
<evidence type="ECO:0000313" key="8">
    <source>
        <dbReference type="EMBL" id="KAL3320337.1"/>
    </source>
</evidence>
<comment type="function">
    <text evidence="6">Component of the signal recognition particle (SRP) complex, a ribonucleoprotein complex that mediates the cotranslational targeting of secretory and membrane proteins to the endoplasmic reticulum (ER). Binds directly to 7SL RNA. Mediates binding of SRP54 to the SRP complex.</text>
</comment>
<evidence type="ECO:0000256" key="2">
    <source>
        <dbReference type="ARBA" id="ARBA00008910"/>
    </source>
</evidence>
<dbReference type="InterPro" id="IPR036521">
    <property type="entry name" value="SRP19-like_sf"/>
</dbReference>
<sequence>MAEAAMRPYSNDFPYSAKEKWICVYPLYIDSLKSLSKGRKIPKEFAVDSPKKNEIQMVLQDIGLDHICENKAHPKDLDCWEPNSRTRFRVRLFNDDGSPINNDYSSRIALLKYLGSTIPKLKVRSATASATPESIKPKKDNKKGKRR</sequence>
<comment type="caution">
    <text evidence="8">The sequence shown here is derived from an EMBL/GenBank/DDBJ whole genome shotgun (WGS) entry which is preliminary data.</text>
</comment>
<organism evidence="8 9">
    <name type="scientific">Cichlidogyrus casuarinus</name>
    <dbReference type="NCBI Taxonomy" id="1844966"/>
    <lineage>
        <taxon>Eukaryota</taxon>
        <taxon>Metazoa</taxon>
        <taxon>Spiralia</taxon>
        <taxon>Lophotrochozoa</taxon>
        <taxon>Platyhelminthes</taxon>
        <taxon>Monogenea</taxon>
        <taxon>Monopisthocotylea</taxon>
        <taxon>Dactylogyridea</taxon>
        <taxon>Ancyrocephalidae</taxon>
        <taxon>Cichlidogyrus</taxon>
    </lineage>
</organism>
<dbReference type="AlphaFoldDB" id="A0ABD2QLT8"/>
<evidence type="ECO:0000256" key="4">
    <source>
        <dbReference type="ARBA" id="ARBA00023135"/>
    </source>
</evidence>
<dbReference type="SUPFAM" id="SSF69695">
    <property type="entry name" value="SRP19"/>
    <property type="match status" value="1"/>
</dbReference>
<proteinExistence type="inferred from homology"/>
<comment type="similarity">
    <text evidence="2">Belongs to the SRP19 family.</text>
</comment>
<evidence type="ECO:0000256" key="5">
    <source>
        <dbReference type="ARBA" id="ARBA00023274"/>
    </source>
</evidence>
<protein>
    <submittedName>
        <fullName evidence="8">Signal recognition particle 19kDa</fullName>
    </submittedName>
</protein>
<evidence type="ECO:0000256" key="1">
    <source>
        <dbReference type="ARBA" id="ARBA00004496"/>
    </source>
</evidence>
<dbReference type="PANTHER" id="PTHR17453">
    <property type="entry name" value="SIGNAL RECOGNITION PARTICLE 19 KD PROTEIN"/>
    <property type="match status" value="1"/>
</dbReference>
<keyword evidence="9" id="KW-1185">Reference proteome</keyword>
<dbReference type="Proteomes" id="UP001626550">
    <property type="component" value="Unassembled WGS sequence"/>
</dbReference>
<evidence type="ECO:0000313" key="9">
    <source>
        <dbReference type="Proteomes" id="UP001626550"/>
    </source>
</evidence>
<dbReference type="Pfam" id="PF01922">
    <property type="entry name" value="SRP19"/>
    <property type="match status" value="1"/>
</dbReference>
<feature type="region of interest" description="Disordered" evidence="7">
    <location>
        <begin position="124"/>
        <end position="147"/>
    </location>
</feature>
<name>A0ABD2QLT8_9PLAT</name>
<comment type="subcellular location">
    <subcellularLocation>
        <location evidence="1">Cytoplasm</location>
    </subcellularLocation>
</comment>
<dbReference type="InterPro" id="IPR002778">
    <property type="entry name" value="Signal_recog_particle_SRP19"/>
</dbReference>
<gene>
    <name evidence="8" type="primary">SRP19</name>
    <name evidence="8" type="ORF">Ciccas_000977</name>
</gene>
<keyword evidence="3" id="KW-0963">Cytoplasm</keyword>
<dbReference type="EMBL" id="JBJKFK010000059">
    <property type="protein sequence ID" value="KAL3320337.1"/>
    <property type="molecule type" value="Genomic_DNA"/>
</dbReference>
<keyword evidence="5" id="KW-0687">Ribonucleoprotein</keyword>